<gene>
    <name evidence="2" type="ORF">BDP27DRAFT_1380833</name>
</gene>
<protein>
    <recommendedName>
        <fullName evidence="4">Transmembrane protein</fullName>
    </recommendedName>
</protein>
<keyword evidence="1" id="KW-0472">Membrane</keyword>
<evidence type="ECO:0008006" key="4">
    <source>
        <dbReference type="Google" id="ProtNLM"/>
    </source>
</evidence>
<evidence type="ECO:0000256" key="1">
    <source>
        <dbReference type="SAM" id="Phobius"/>
    </source>
</evidence>
<keyword evidence="1" id="KW-1133">Transmembrane helix</keyword>
<evidence type="ECO:0000313" key="3">
    <source>
        <dbReference type="Proteomes" id="UP000772434"/>
    </source>
</evidence>
<proteinExistence type="predicted"/>
<sequence>MSSIEMEDLSVKKKNENKENLKTLDLHEAEMDDAASTWTIVAALLLVLFAAILTLSPQFLLFLSTDTPSTMTSLERFLSVHFGIWLFTIAVALVLNIPSSSPLPLGFNQPGHPLLKPFTFAALFSSIISYNTRSVGSLASIHCVIIGVVGLWGLWVHTSAFIFGNKSASSKQKKEWSKNQKTGHGS</sequence>
<name>A0A9P5Q5Y7_9AGAR</name>
<keyword evidence="1" id="KW-0812">Transmembrane</keyword>
<accession>A0A9P5Q5Y7</accession>
<dbReference type="AlphaFoldDB" id="A0A9P5Q5Y7"/>
<organism evidence="2 3">
    <name type="scientific">Rhodocollybia butyracea</name>
    <dbReference type="NCBI Taxonomy" id="206335"/>
    <lineage>
        <taxon>Eukaryota</taxon>
        <taxon>Fungi</taxon>
        <taxon>Dikarya</taxon>
        <taxon>Basidiomycota</taxon>
        <taxon>Agaricomycotina</taxon>
        <taxon>Agaricomycetes</taxon>
        <taxon>Agaricomycetidae</taxon>
        <taxon>Agaricales</taxon>
        <taxon>Marasmiineae</taxon>
        <taxon>Omphalotaceae</taxon>
        <taxon>Rhodocollybia</taxon>
    </lineage>
</organism>
<dbReference type="EMBL" id="JADNRY010000010">
    <property type="protein sequence ID" value="KAF9075223.1"/>
    <property type="molecule type" value="Genomic_DNA"/>
</dbReference>
<evidence type="ECO:0000313" key="2">
    <source>
        <dbReference type="EMBL" id="KAF9075223.1"/>
    </source>
</evidence>
<keyword evidence="3" id="KW-1185">Reference proteome</keyword>
<feature type="transmembrane region" description="Helical" evidence="1">
    <location>
        <begin position="139"/>
        <end position="164"/>
    </location>
</feature>
<feature type="transmembrane region" description="Helical" evidence="1">
    <location>
        <begin position="40"/>
        <end position="65"/>
    </location>
</feature>
<feature type="transmembrane region" description="Helical" evidence="1">
    <location>
        <begin position="77"/>
        <end position="97"/>
    </location>
</feature>
<reference evidence="2" key="1">
    <citation type="submission" date="2020-11" db="EMBL/GenBank/DDBJ databases">
        <authorList>
            <consortium name="DOE Joint Genome Institute"/>
            <person name="Ahrendt S."/>
            <person name="Riley R."/>
            <person name="Andreopoulos W."/>
            <person name="Labutti K."/>
            <person name="Pangilinan J."/>
            <person name="Ruiz-Duenas F.J."/>
            <person name="Barrasa J.M."/>
            <person name="Sanchez-Garcia M."/>
            <person name="Camarero S."/>
            <person name="Miyauchi S."/>
            <person name="Serrano A."/>
            <person name="Linde D."/>
            <person name="Babiker R."/>
            <person name="Drula E."/>
            <person name="Ayuso-Fernandez I."/>
            <person name="Pacheco R."/>
            <person name="Padilla G."/>
            <person name="Ferreira P."/>
            <person name="Barriuso J."/>
            <person name="Kellner H."/>
            <person name="Castanera R."/>
            <person name="Alfaro M."/>
            <person name="Ramirez L."/>
            <person name="Pisabarro A.G."/>
            <person name="Kuo A."/>
            <person name="Tritt A."/>
            <person name="Lipzen A."/>
            <person name="He G."/>
            <person name="Yan M."/>
            <person name="Ng V."/>
            <person name="Cullen D."/>
            <person name="Martin F."/>
            <person name="Rosso M.-N."/>
            <person name="Henrissat B."/>
            <person name="Hibbett D."/>
            <person name="Martinez A.T."/>
            <person name="Grigoriev I.V."/>
        </authorList>
    </citation>
    <scope>NUCLEOTIDE SEQUENCE</scope>
    <source>
        <strain evidence="2">AH 40177</strain>
    </source>
</reference>
<dbReference type="OrthoDB" id="2550114at2759"/>
<comment type="caution">
    <text evidence="2">The sequence shown here is derived from an EMBL/GenBank/DDBJ whole genome shotgun (WGS) entry which is preliminary data.</text>
</comment>
<dbReference type="Proteomes" id="UP000772434">
    <property type="component" value="Unassembled WGS sequence"/>
</dbReference>